<feature type="compositionally biased region" description="Basic and acidic residues" evidence="1">
    <location>
        <begin position="38"/>
        <end position="48"/>
    </location>
</feature>
<dbReference type="EMBL" id="ML769447">
    <property type="protein sequence ID" value="KAE9401324.1"/>
    <property type="molecule type" value="Genomic_DNA"/>
</dbReference>
<feature type="compositionally biased region" description="Basic residues" evidence="1">
    <location>
        <begin position="26"/>
        <end position="37"/>
    </location>
</feature>
<dbReference type="Proteomes" id="UP000799118">
    <property type="component" value="Unassembled WGS sequence"/>
</dbReference>
<reference evidence="2" key="1">
    <citation type="journal article" date="2019" name="Environ. Microbiol.">
        <title>Fungal ecological strategies reflected in gene transcription - a case study of two litter decomposers.</title>
        <authorList>
            <person name="Barbi F."/>
            <person name="Kohler A."/>
            <person name="Barry K."/>
            <person name="Baskaran P."/>
            <person name="Daum C."/>
            <person name="Fauchery L."/>
            <person name="Ihrmark K."/>
            <person name="Kuo A."/>
            <person name="LaButti K."/>
            <person name="Lipzen A."/>
            <person name="Morin E."/>
            <person name="Grigoriev I.V."/>
            <person name="Henrissat B."/>
            <person name="Lindahl B."/>
            <person name="Martin F."/>
        </authorList>
    </citation>
    <scope>NUCLEOTIDE SEQUENCE</scope>
    <source>
        <strain evidence="2">JB14</strain>
    </source>
</reference>
<gene>
    <name evidence="2" type="ORF">BT96DRAFT_938020</name>
</gene>
<evidence type="ECO:0000313" key="3">
    <source>
        <dbReference type="Proteomes" id="UP000799118"/>
    </source>
</evidence>
<accession>A0A6A4HWT5</accession>
<keyword evidence="3" id="KW-1185">Reference proteome</keyword>
<feature type="compositionally biased region" description="Basic and acidic residues" evidence="1">
    <location>
        <begin position="1"/>
        <end position="13"/>
    </location>
</feature>
<dbReference type="AlphaFoldDB" id="A0A6A4HWT5"/>
<evidence type="ECO:0000256" key="1">
    <source>
        <dbReference type="SAM" id="MobiDB-lite"/>
    </source>
</evidence>
<evidence type="ECO:0000313" key="2">
    <source>
        <dbReference type="EMBL" id="KAE9401324.1"/>
    </source>
</evidence>
<organism evidence="2 3">
    <name type="scientific">Gymnopus androsaceus JB14</name>
    <dbReference type="NCBI Taxonomy" id="1447944"/>
    <lineage>
        <taxon>Eukaryota</taxon>
        <taxon>Fungi</taxon>
        <taxon>Dikarya</taxon>
        <taxon>Basidiomycota</taxon>
        <taxon>Agaricomycotina</taxon>
        <taxon>Agaricomycetes</taxon>
        <taxon>Agaricomycetidae</taxon>
        <taxon>Agaricales</taxon>
        <taxon>Marasmiineae</taxon>
        <taxon>Omphalotaceae</taxon>
        <taxon>Gymnopus</taxon>
    </lineage>
</organism>
<feature type="region of interest" description="Disordered" evidence="1">
    <location>
        <begin position="1"/>
        <end position="75"/>
    </location>
</feature>
<dbReference type="OrthoDB" id="3079856at2759"/>
<name>A0A6A4HWT5_9AGAR</name>
<sequence length="134" mass="15871">MPRLRTESAIRKSERTKKVKEEIRLRKAKRAAQRYRAKNKESLNEKARSRMSKNQAQMDEQEKEAFKEHRRAAAKKHYLKNREAILKKADSKRWRAYVKIHGEVGWWTYRPRKGKLRVGLLGKPDGQEDGAVDD</sequence>
<proteinExistence type="predicted"/>
<protein>
    <submittedName>
        <fullName evidence="2">Uncharacterized protein</fullName>
    </submittedName>
</protein>